<gene>
    <name evidence="1" type="ORF">PanWU01x14_024870</name>
</gene>
<keyword evidence="2" id="KW-1185">Reference proteome</keyword>
<comment type="caution">
    <text evidence="1">The sequence shown here is derived from an EMBL/GenBank/DDBJ whole genome shotgun (WGS) entry which is preliminary data.</text>
</comment>
<sequence>MVGQPFFPAENGVDQLLEIIKVELFSFFVFLNNTSYLLALIL</sequence>
<evidence type="ECO:0000313" key="1">
    <source>
        <dbReference type="EMBL" id="PON77731.1"/>
    </source>
</evidence>
<organism evidence="1 2">
    <name type="scientific">Parasponia andersonii</name>
    <name type="common">Sponia andersonii</name>
    <dbReference type="NCBI Taxonomy" id="3476"/>
    <lineage>
        <taxon>Eukaryota</taxon>
        <taxon>Viridiplantae</taxon>
        <taxon>Streptophyta</taxon>
        <taxon>Embryophyta</taxon>
        <taxon>Tracheophyta</taxon>
        <taxon>Spermatophyta</taxon>
        <taxon>Magnoliopsida</taxon>
        <taxon>eudicotyledons</taxon>
        <taxon>Gunneridae</taxon>
        <taxon>Pentapetalae</taxon>
        <taxon>rosids</taxon>
        <taxon>fabids</taxon>
        <taxon>Rosales</taxon>
        <taxon>Cannabaceae</taxon>
        <taxon>Parasponia</taxon>
    </lineage>
</organism>
<dbReference type="EMBL" id="JXTB01000012">
    <property type="protein sequence ID" value="PON77731.1"/>
    <property type="molecule type" value="Genomic_DNA"/>
</dbReference>
<name>A0A2P5DWS6_PARAD</name>
<accession>A0A2P5DWS6</accession>
<reference evidence="2" key="1">
    <citation type="submission" date="2016-06" db="EMBL/GenBank/DDBJ databases">
        <title>Parallel loss of symbiosis genes in relatives of nitrogen-fixing non-legume Parasponia.</title>
        <authorList>
            <person name="Van Velzen R."/>
            <person name="Holmer R."/>
            <person name="Bu F."/>
            <person name="Rutten L."/>
            <person name="Van Zeijl A."/>
            <person name="Liu W."/>
            <person name="Santuari L."/>
            <person name="Cao Q."/>
            <person name="Sharma T."/>
            <person name="Shen D."/>
            <person name="Roswanjaya Y."/>
            <person name="Wardhani T."/>
            <person name="Kalhor M.S."/>
            <person name="Jansen J."/>
            <person name="Van den Hoogen J."/>
            <person name="Gungor B."/>
            <person name="Hartog M."/>
            <person name="Hontelez J."/>
            <person name="Verver J."/>
            <person name="Yang W.-C."/>
            <person name="Schijlen E."/>
            <person name="Repin R."/>
            <person name="Schilthuizen M."/>
            <person name="Schranz E."/>
            <person name="Heidstra R."/>
            <person name="Miyata K."/>
            <person name="Fedorova E."/>
            <person name="Kohlen W."/>
            <person name="Bisseling T."/>
            <person name="Smit S."/>
            <person name="Geurts R."/>
        </authorList>
    </citation>
    <scope>NUCLEOTIDE SEQUENCE [LARGE SCALE GENOMIC DNA]</scope>
    <source>
        <strain evidence="2">cv. WU1-14</strain>
    </source>
</reference>
<dbReference type="OrthoDB" id="272141at2759"/>
<evidence type="ECO:0000313" key="2">
    <source>
        <dbReference type="Proteomes" id="UP000237105"/>
    </source>
</evidence>
<protein>
    <submittedName>
        <fullName evidence="1">Uncharacterized protein</fullName>
    </submittedName>
</protein>
<dbReference type="AlphaFoldDB" id="A0A2P5DWS6"/>
<proteinExistence type="predicted"/>
<dbReference type="Proteomes" id="UP000237105">
    <property type="component" value="Unassembled WGS sequence"/>
</dbReference>